<proteinExistence type="inferred from homology"/>
<comment type="similarity">
    <text evidence="1 4">Belongs to the D-isomer specific 2-hydroxyacid dehydrogenase family.</text>
</comment>
<evidence type="ECO:0000256" key="4">
    <source>
        <dbReference type="RuleBase" id="RU003719"/>
    </source>
</evidence>
<dbReference type="GO" id="GO:0051287">
    <property type="term" value="F:NAD binding"/>
    <property type="evidence" value="ECO:0007669"/>
    <property type="project" value="InterPro"/>
</dbReference>
<dbReference type="Pfam" id="PF02826">
    <property type="entry name" value="2-Hacid_dh_C"/>
    <property type="match status" value="1"/>
</dbReference>
<dbReference type="InterPro" id="IPR006139">
    <property type="entry name" value="D-isomer_2_OHA_DH_cat_dom"/>
</dbReference>
<evidence type="ECO:0000256" key="1">
    <source>
        <dbReference type="ARBA" id="ARBA00005854"/>
    </source>
</evidence>
<dbReference type="PANTHER" id="PTHR43761:SF1">
    <property type="entry name" value="D-ISOMER SPECIFIC 2-HYDROXYACID DEHYDROGENASE CATALYTIC DOMAIN-CONTAINING PROTEIN-RELATED"/>
    <property type="match status" value="1"/>
</dbReference>
<feature type="domain" description="D-isomer specific 2-hydroxyacid dehydrogenase catalytic" evidence="5">
    <location>
        <begin position="35"/>
        <end position="315"/>
    </location>
</feature>
<dbReference type="AlphaFoldDB" id="N9U651"/>
<evidence type="ECO:0000313" key="8">
    <source>
        <dbReference type="Proteomes" id="UP000023775"/>
    </source>
</evidence>
<dbReference type="CDD" id="cd12162">
    <property type="entry name" value="2-Hacid_dh_4"/>
    <property type="match status" value="1"/>
</dbReference>
<dbReference type="PANTHER" id="PTHR43761">
    <property type="entry name" value="D-ISOMER SPECIFIC 2-HYDROXYACID DEHYDROGENASE FAMILY PROTEIN (AFU_ORTHOLOGUE AFUA_1G13630)"/>
    <property type="match status" value="1"/>
</dbReference>
<dbReference type="Gene3D" id="3.40.50.720">
    <property type="entry name" value="NAD(P)-binding Rossmann-like Domain"/>
    <property type="match status" value="2"/>
</dbReference>
<dbReference type="eggNOG" id="COG1052">
    <property type="taxonomic scope" value="Bacteria"/>
</dbReference>
<protein>
    <submittedName>
        <fullName evidence="7">2-hydroxyacid dehydrogenase</fullName>
    </submittedName>
</protein>
<dbReference type="Proteomes" id="UP000023775">
    <property type="component" value="Unassembled WGS sequence"/>
</dbReference>
<sequence>MQIVFLDRDTLAPSVRLARPARPHTWIEYPSTAPHQVVERLSGATIAIVNKVRLGERELAELPSLRLIALAATGADNLDLDACRSRGITVCNVRGYASPSVPEHALALMLALARNLKGWQRSLAQGRWQESGRFCFFDHGIMDLAGRRLGIIGRGTIGRDLGRRAEALGLEVRYAESLTDGEPAPDRLPLFALLATSDIISLHCPLTPQTRHLIGAAELAAMKPGALLINVGRGGLVDESALLDALRSGHLGGAGFDVASQEPPPADHPLMQALALPNFLLTPHVAWASEGSMQRLADQVIENIDGFIAGRPPATAGVRHKKRPP</sequence>
<dbReference type="SUPFAM" id="SSF51735">
    <property type="entry name" value="NAD(P)-binding Rossmann-fold domains"/>
    <property type="match status" value="1"/>
</dbReference>
<dbReference type="InterPro" id="IPR006140">
    <property type="entry name" value="D-isomer_DH_NAD-bd"/>
</dbReference>
<dbReference type="EMBL" id="APVG01000001">
    <property type="protein sequence ID" value="ENY73920.1"/>
    <property type="molecule type" value="Genomic_DNA"/>
</dbReference>
<keyword evidence="2 4" id="KW-0560">Oxidoreductase</keyword>
<organism evidence="7 8">
    <name type="scientific">Aeromonas diversa CDC 2478-85</name>
    <dbReference type="NCBI Taxonomy" id="1268237"/>
    <lineage>
        <taxon>Bacteria</taxon>
        <taxon>Pseudomonadati</taxon>
        <taxon>Pseudomonadota</taxon>
        <taxon>Gammaproteobacteria</taxon>
        <taxon>Aeromonadales</taxon>
        <taxon>Aeromonadaceae</taxon>
        <taxon>Aeromonas</taxon>
    </lineage>
</organism>
<dbReference type="SUPFAM" id="SSF52283">
    <property type="entry name" value="Formate/glycerate dehydrogenase catalytic domain-like"/>
    <property type="match status" value="1"/>
</dbReference>
<dbReference type="PROSITE" id="PS00671">
    <property type="entry name" value="D_2_HYDROXYACID_DH_3"/>
    <property type="match status" value="1"/>
</dbReference>
<dbReference type="InterPro" id="IPR036291">
    <property type="entry name" value="NAD(P)-bd_dom_sf"/>
</dbReference>
<dbReference type="Pfam" id="PF00389">
    <property type="entry name" value="2-Hacid_dh"/>
    <property type="match status" value="1"/>
</dbReference>
<comment type="caution">
    <text evidence="7">The sequence shown here is derived from an EMBL/GenBank/DDBJ whole genome shotgun (WGS) entry which is preliminary data.</text>
</comment>
<dbReference type="PATRIC" id="fig|1268237.3.peg.140"/>
<evidence type="ECO:0000313" key="7">
    <source>
        <dbReference type="EMBL" id="ENY73920.1"/>
    </source>
</evidence>
<evidence type="ECO:0000256" key="3">
    <source>
        <dbReference type="ARBA" id="ARBA00023027"/>
    </source>
</evidence>
<dbReference type="PROSITE" id="PS00670">
    <property type="entry name" value="D_2_HYDROXYACID_DH_2"/>
    <property type="match status" value="1"/>
</dbReference>
<feature type="domain" description="D-isomer specific 2-hydroxyacid dehydrogenase NAD-binding" evidence="6">
    <location>
        <begin position="106"/>
        <end position="286"/>
    </location>
</feature>
<gene>
    <name evidence="7" type="ORF">G114_00710</name>
</gene>
<evidence type="ECO:0000256" key="2">
    <source>
        <dbReference type="ARBA" id="ARBA00023002"/>
    </source>
</evidence>
<evidence type="ECO:0000259" key="6">
    <source>
        <dbReference type="Pfam" id="PF02826"/>
    </source>
</evidence>
<keyword evidence="3" id="KW-0520">NAD</keyword>
<reference evidence="7 8" key="1">
    <citation type="journal article" date="2013" name="Genome Announc.">
        <title>Draft Genome Sequence of the Aeromonas diversa Type Strain.</title>
        <authorList>
            <person name="Farfan M."/>
            <person name="Spataro N."/>
            <person name="Sanglas A."/>
            <person name="Albarral V."/>
            <person name="Loren J.G."/>
            <person name="Bosch E."/>
            <person name="Fuste M.C."/>
        </authorList>
    </citation>
    <scope>NUCLEOTIDE SEQUENCE [LARGE SCALE GENOMIC DNA]</scope>
    <source>
        <strain evidence="7 8">2478-85</strain>
    </source>
</reference>
<evidence type="ECO:0000259" key="5">
    <source>
        <dbReference type="Pfam" id="PF00389"/>
    </source>
</evidence>
<keyword evidence="8" id="KW-1185">Reference proteome</keyword>
<accession>N9U651</accession>
<dbReference type="OrthoDB" id="9805416at2"/>
<dbReference type="GO" id="GO:0016616">
    <property type="term" value="F:oxidoreductase activity, acting on the CH-OH group of donors, NAD or NADP as acceptor"/>
    <property type="evidence" value="ECO:0007669"/>
    <property type="project" value="InterPro"/>
</dbReference>
<name>N9U651_9GAMM</name>
<dbReference type="InterPro" id="IPR029753">
    <property type="entry name" value="D-isomer_DH_CS"/>
</dbReference>
<dbReference type="InterPro" id="IPR050418">
    <property type="entry name" value="D-iso_2-hydroxyacid_DH_PdxB"/>
</dbReference>
<dbReference type="RefSeq" id="WP_005345860.1">
    <property type="nucleotide sequence ID" value="NZ_APVG01000001.1"/>
</dbReference>